<dbReference type="Pfam" id="PF00535">
    <property type="entry name" value="Glycos_transf_2"/>
    <property type="match status" value="1"/>
</dbReference>
<dbReference type="InterPro" id="IPR029044">
    <property type="entry name" value="Nucleotide-diphossugar_trans"/>
</dbReference>
<evidence type="ECO:0000256" key="2">
    <source>
        <dbReference type="ARBA" id="ARBA00022676"/>
    </source>
</evidence>
<keyword evidence="2" id="KW-0328">Glycosyltransferase</keyword>
<dbReference type="AlphaFoldDB" id="A0AAC9IT77"/>
<evidence type="ECO:0000313" key="6">
    <source>
        <dbReference type="Proteomes" id="UP000182060"/>
    </source>
</evidence>
<dbReference type="GO" id="GO:0016757">
    <property type="term" value="F:glycosyltransferase activity"/>
    <property type="evidence" value="ECO:0007669"/>
    <property type="project" value="UniProtKB-KW"/>
</dbReference>
<organism evidence="5 6">
    <name type="scientific">Polynucleobacter asymbioticus</name>
    <dbReference type="NCBI Taxonomy" id="576611"/>
    <lineage>
        <taxon>Bacteria</taxon>
        <taxon>Pseudomonadati</taxon>
        <taxon>Pseudomonadota</taxon>
        <taxon>Betaproteobacteria</taxon>
        <taxon>Burkholderiales</taxon>
        <taxon>Burkholderiaceae</taxon>
        <taxon>Polynucleobacter</taxon>
    </lineage>
</organism>
<dbReference type="EMBL" id="CP015017">
    <property type="protein sequence ID" value="APC00472.1"/>
    <property type="molecule type" value="Genomic_DNA"/>
</dbReference>
<dbReference type="InterPro" id="IPR001173">
    <property type="entry name" value="Glyco_trans_2-like"/>
</dbReference>
<feature type="domain" description="Glycosyltransferase 2-like" evidence="4">
    <location>
        <begin position="263"/>
        <end position="435"/>
    </location>
</feature>
<name>A0AAC9IT77_9BURK</name>
<evidence type="ECO:0000256" key="1">
    <source>
        <dbReference type="ARBA" id="ARBA00006739"/>
    </source>
</evidence>
<reference evidence="5" key="1">
    <citation type="journal article" date="2017" name="Appl. Environ. Microbiol.">
        <title>Microdiversification of a pelagic Polynucleobacter species is mainly driven by acquisition of genomic islands from a partially interspecific gene pool.</title>
        <authorList>
            <person name="Hoetzinger M."/>
            <person name="Hahn M.W."/>
            <person name="Jezberova J."/>
            <person name="Schmidt J."/>
            <person name="Koll U."/>
        </authorList>
    </citation>
    <scope>NUCLEOTIDE SEQUENCE</scope>
    <source>
        <strain evidence="5">MWH-RechtKol4</strain>
    </source>
</reference>
<comment type="similarity">
    <text evidence="1">Belongs to the glycosyltransferase 2 family.</text>
</comment>
<dbReference type="Gene3D" id="3.90.550.10">
    <property type="entry name" value="Spore Coat Polysaccharide Biosynthesis Protein SpsA, Chain A"/>
    <property type="match status" value="1"/>
</dbReference>
<accession>A0AAC9IT77</accession>
<dbReference type="Proteomes" id="UP000182060">
    <property type="component" value="Chromosome"/>
</dbReference>
<gene>
    <name evidence="5" type="ORF">AOC25_01970</name>
</gene>
<dbReference type="Gene3D" id="3.40.50.2000">
    <property type="entry name" value="Glycogen Phosphorylase B"/>
    <property type="match status" value="1"/>
</dbReference>
<proteinExistence type="inferred from homology"/>
<dbReference type="PANTHER" id="PTHR43179">
    <property type="entry name" value="RHAMNOSYLTRANSFERASE WBBL"/>
    <property type="match status" value="1"/>
</dbReference>
<dbReference type="SUPFAM" id="SSF53756">
    <property type="entry name" value="UDP-Glycosyltransferase/glycogen phosphorylase"/>
    <property type="match status" value="1"/>
</dbReference>
<evidence type="ECO:0000259" key="4">
    <source>
        <dbReference type="Pfam" id="PF00535"/>
    </source>
</evidence>
<keyword evidence="3" id="KW-0808">Transferase</keyword>
<dbReference type="RefSeq" id="WP_071538699.1">
    <property type="nucleotide sequence ID" value="NZ_CP015017.1"/>
</dbReference>
<evidence type="ECO:0000313" key="5">
    <source>
        <dbReference type="EMBL" id="APC00472.1"/>
    </source>
</evidence>
<protein>
    <recommendedName>
        <fullName evidence="4">Glycosyltransferase 2-like domain-containing protein</fullName>
    </recommendedName>
</protein>
<evidence type="ECO:0000256" key="3">
    <source>
        <dbReference type="ARBA" id="ARBA00022679"/>
    </source>
</evidence>
<dbReference type="PANTHER" id="PTHR43179:SF12">
    <property type="entry name" value="GALACTOFURANOSYLTRANSFERASE GLFT2"/>
    <property type="match status" value="1"/>
</dbReference>
<sequence>MLRSKLNPTHRRYIKEAHGYLVLAILWLLSHISRVISYRDPYWRLQSYLLKRTCLFNTEYYLSNYLDVEQQQFDPVYHFAAFGDKEGRQPNPLFDPRFYKSKARGKLKNVNSLLHYFYCGQYRRYSPSAWFDIQFYIANNRDVLSSGYEPLRHYLEFGGVEGRSPNPQFDGKFYLSQHPEIASYGNPLLHFIEYGRLHGLPTRDLGVSADRVDKGGKGKREACINSIEHLDTAQKLYEKILEQFQDSQIYLNNVNGLTPAVDVIIPVYKNTLATLQCISSVMNAKTRGVFELIVINDCSPEIALNEYLQELASLGILTLIENSQNKGFVYSVNRGMQLHWDRDVILLNSDTQVFGNWIDRLSAVSKSDSKIASVTPLSNNATICSYPRTLYDNPYPLEISYEELDYLAIKLHHGKVVEAPTGVGFCLYIKREALKAVGLFDEKAFGIGYGEENDWCQRAIHLGWKNLITANTFVYHIGRSSFGGAKEAQLNRAMKILGKRYPKYHQDIQDFIAKDPLRCVRESLDWARLELQAKRQNTLMVSHNRGGGSERHLQEDAQKAMRNGEGVFYLRPVRAKPHLVRLQHGLVKQLLNLPYFELKSLDLLCQKLKNLNITSIHRHSMVDFEANAPIYLSELAKALQARLIVDIHDYEVICPRINLVDQTGTYCGEPAEEGCNTCLKEFANDFGAKKISEWRNMQHQSLKGAALINVPSYDAINRLGDYYPDLPFKYMPHGPKNFSLESLPISETKVASKEKVRVLIIGAIGTIKGFNVLLGVAQDAINRQLPIQFALQGYSIHNEILEKYDVAISGRYTEHEAVELCKSLSPDIIFYPSIWPETYCYALDIAFSAKKPVMTFDIGAIPERLKKQNWIYRTVPLSNALNFNAINDSILNFYKELHAPSSRDAVIH</sequence>
<dbReference type="SUPFAM" id="SSF53448">
    <property type="entry name" value="Nucleotide-diphospho-sugar transferases"/>
    <property type="match status" value="1"/>
</dbReference>